<keyword evidence="11" id="KW-1185">Reference proteome</keyword>
<dbReference type="PRINTS" id="PR00727">
    <property type="entry name" value="LEADERPTASE"/>
</dbReference>
<evidence type="ECO:0000259" key="9">
    <source>
        <dbReference type="Pfam" id="PF10502"/>
    </source>
</evidence>
<evidence type="ECO:0000256" key="6">
    <source>
        <dbReference type="ARBA" id="ARBA00022801"/>
    </source>
</evidence>
<keyword evidence="5 8" id="KW-0645">Protease</keyword>
<dbReference type="PANTHER" id="PTHR43390:SF1">
    <property type="entry name" value="CHLOROPLAST PROCESSING PEPTIDASE"/>
    <property type="match status" value="1"/>
</dbReference>
<dbReference type="Pfam" id="PF10502">
    <property type="entry name" value="Peptidase_S26"/>
    <property type="match status" value="1"/>
</dbReference>
<dbReference type="PROSITE" id="PS00761">
    <property type="entry name" value="SPASE_I_3"/>
    <property type="match status" value="1"/>
</dbReference>
<evidence type="ECO:0000256" key="5">
    <source>
        <dbReference type="ARBA" id="ARBA00022670"/>
    </source>
</evidence>
<dbReference type="InterPro" id="IPR036286">
    <property type="entry name" value="LexA/Signal_pep-like_sf"/>
</dbReference>
<dbReference type="InterPro" id="IPR019758">
    <property type="entry name" value="Pept_S26A_signal_pept_1_CS"/>
</dbReference>
<dbReference type="EMBL" id="PXXO01000002">
    <property type="protein sequence ID" value="PSJ07023.1"/>
    <property type="molecule type" value="Genomic_DNA"/>
</dbReference>
<reference evidence="10 11" key="1">
    <citation type="journal article" date="2018" name="Environ. Microbiol.">
        <title>Ecological and genomic features of two widespread freshwater picocyanobacteria.</title>
        <authorList>
            <person name="Cabello-Yeves P.J."/>
            <person name="Picazo A."/>
            <person name="Camacho A."/>
            <person name="Callieri C."/>
            <person name="Rosselli R."/>
            <person name="Roda-Garcia J.J."/>
            <person name="Coutinho F.H."/>
            <person name="Rodriguez-Valera F."/>
        </authorList>
    </citation>
    <scope>NUCLEOTIDE SEQUENCE [LARGE SCALE GENOMIC DNA]</scope>
    <source>
        <strain evidence="10 11">Tous</strain>
    </source>
</reference>
<organism evidence="10 11">
    <name type="scientific">Cyanobium usitatum str. Tous</name>
    <dbReference type="NCBI Taxonomy" id="2116684"/>
    <lineage>
        <taxon>Bacteria</taxon>
        <taxon>Bacillati</taxon>
        <taxon>Cyanobacteriota</taxon>
        <taxon>Cyanophyceae</taxon>
        <taxon>Synechococcales</taxon>
        <taxon>Prochlorococcaceae</taxon>
        <taxon>Cyanobium</taxon>
    </lineage>
</organism>
<comment type="catalytic activity">
    <reaction evidence="1 8">
        <text>Cleavage of hydrophobic, N-terminal signal or leader sequences from secreted and periplasmic proteins.</text>
        <dbReference type="EC" id="3.4.21.89"/>
    </reaction>
</comment>
<accession>A0A2P7N0L5</accession>
<evidence type="ECO:0000313" key="11">
    <source>
        <dbReference type="Proteomes" id="UP000243002"/>
    </source>
</evidence>
<evidence type="ECO:0000256" key="1">
    <source>
        <dbReference type="ARBA" id="ARBA00000677"/>
    </source>
</evidence>
<dbReference type="SUPFAM" id="SSF51306">
    <property type="entry name" value="LexA/Signal peptidase"/>
    <property type="match status" value="1"/>
</dbReference>
<dbReference type="AlphaFoldDB" id="A0A2P7N0L5"/>
<dbReference type="InterPro" id="IPR000223">
    <property type="entry name" value="Pept_S26A_signal_pept_1"/>
</dbReference>
<comment type="subcellular location">
    <subcellularLocation>
        <location evidence="2">Cell membrane</location>
        <topology evidence="2">Single-pass type II membrane protein</topology>
    </subcellularLocation>
    <subcellularLocation>
        <location evidence="8">Membrane</location>
        <topology evidence="8">Single-pass type II membrane protein</topology>
    </subcellularLocation>
</comment>
<name>A0A2P7N0L5_9CYAN</name>
<evidence type="ECO:0000256" key="2">
    <source>
        <dbReference type="ARBA" id="ARBA00004401"/>
    </source>
</evidence>
<dbReference type="GO" id="GO:0004252">
    <property type="term" value="F:serine-type endopeptidase activity"/>
    <property type="evidence" value="ECO:0007669"/>
    <property type="project" value="InterPro"/>
</dbReference>
<dbReference type="GO" id="GO:0009003">
    <property type="term" value="F:signal peptidase activity"/>
    <property type="evidence" value="ECO:0007669"/>
    <property type="project" value="UniProtKB-EC"/>
</dbReference>
<dbReference type="OrthoDB" id="9802919at2"/>
<gene>
    <name evidence="10" type="primary">lepB</name>
    <name evidence="10" type="ORF">C7K55_02945</name>
</gene>
<dbReference type="CDD" id="cd06530">
    <property type="entry name" value="S26_SPase_I"/>
    <property type="match status" value="1"/>
</dbReference>
<dbReference type="RefSeq" id="WP_106501992.1">
    <property type="nucleotide sequence ID" value="NZ_PXXO01000002.1"/>
</dbReference>
<feature type="active site" evidence="7">
    <location>
        <position position="36"/>
    </location>
</feature>
<feature type="active site" evidence="7">
    <location>
        <position position="87"/>
    </location>
</feature>
<sequence>MVETLRRQVVPVLVWVLLALVLRWAVLEPRWIPSGSMLPALQLQDRVLVEKLRARLHRPIPIGTVVVFHPPTALIAAGYDPKAALIKRVVGQAGDEVEVRDGVLWRNGSKAAIDWSAEPMDYQLEPLTVPPDHLLVLGDNRNASLDSHLWGPLPQEALIGTAVLRYWPLNRFGWLRISAMGHPPCTTNDLG</sequence>
<dbReference type="Proteomes" id="UP000243002">
    <property type="component" value="Unassembled WGS sequence"/>
</dbReference>
<evidence type="ECO:0000313" key="10">
    <source>
        <dbReference type="EMBL" id="PSJ07023.1"/>
    </source>
</evidence>
<dbReference type="Gene3D" id="2.10.109.10">
    <property type="entry name" value="Umud Fragment, subunit A"/>
    <property type="match status" value="1"/>
</dbReference>
<dbReference type="NCBIfam" id="TIGR02227">
    <property type="entry name" value="sigpep_I_bact"/>
    <property type="match status" value="1"/>
</dbReference>
<proteinExistence type="inferred from homology"/>
<dbReference type="EC" id="3.4.21.89" evidence="4 8"/>
<keyword evidence="6 8" id="KW-0378">Hydrolase</keyword>
<evidence type="ECO:0000256" key="3">
    <source>
        <dbReference type="ARBA" id="ARBA00009370"/>
    </source>
</evidence>
<dbReference type="GO" id="GO:0005886">
    <property type="term" value="C:plasma membrane"/>
    <property type="evidence" value="ECO:0007669"/>
    <property type="project" value="UniProtKB-SubCell"/>
</dbReference>
<evidence type="ECO:0000256" key="8">
    <source>
        <dbReference type="RuleBase" id="RU362042"/>
    </source>
</evidence>
<evidence type="ECO:0000256" key="7">
    <source>
        <dbReference type="PIRSR" id="PIRSR600223-1"/>
    </source>
</evidence>
<dbReference type="PROSITE" id="PS00501">
    <property type="entry name" value="SPASE_I_1"/>
    <property type="match status" value="1"/>
</dbReference>
<dbReference type="InterPro" id="IPR019533">
    <property type="entry name" value="Peptidase_S26"/>
</dbReference>
<comment type="similarity">
    <text evidence="3 8">Belongs to the peptidase S26 family.</text>
</comment>
<dbReference type="InterPro" id="IPR019756">
    <property type="entry name" value="Pept_S26A_signal_pept_1_Ser-AS"/>
</dbReference>
<protein>
    <recommendedName>
        <fullName evidence="4 8">Signal peptidase I</fullName>
        <ecNumber evidence="4 8">3.4.21.89</ecNumber>
    </recommendedName>
</protein>
<dbReference type="GO" id="GO:0006465">
    <property type="term" value="P:signal peptide processing"/>
    <property type="evidence" value="ECO:0007669"/>
    <property type="project" value="InterPro"/>
</dbReference>
<dbReference type="PANTHER" id="PTHR43390">
    <property type="entry name" value="SIGNAL PEPTIDASE I"/>
    <property type="match status" value="1"/>
</dbReference>
<comment type="caution">
    <text evidence="10">The sequence shown here is derived from an EMBL/GenBank/DDBJ whole genome shotgun (WGS) entry which is preliminary data.</text>
</comment>
<evidence type="ECO:0000256" key="4">
    <source>
        <dbReference type="ARBA" id="ARBA00013208"/>
    </source>
</evidence>
<feature type="domain" description="Peptidase S26" evidence="9">
    <location>
        <begin position="7"/>
        <end position="167"/>
    </location>
</feature>